<dbReference type="Proteomes" id="UP000515135">
    <property type="component" value="Unplaced"/>
</dbReference>
<dbReference type="RefSeq" id="XP_019636933.1">
    <property type="nucleotide sequence ID" value="XM_019781374.1"/>
</dbReference>
<dbReference type="PROSITE" id="PS51424">
    <property type="entry name" value="ROC"/>
    <property type="match status" value="1"/>
</dbReference>
<feature type="region of interest" description="Disordered" evidence="5">
    <location>
        <begin position="1183"/>
        <end position="1215"/>
    </location>
</feature>
<dbReference type="Gene3D" id="3.40.50.300">
    <property type="entry name" value="P-loop containing nucleotide triphosphate hydrolases"/>
    <property type="match status" value="1"/>
</dbReference>
<dbReference type="AlphaFoldDB" id="A0A6P4ZJH9"/>
<dbReference type="SUPFAM" id="SSF52540">
    <property type="entry name" value="P-loop containing nucleoside triphosphate hydrolases"/>
    <property type="match status" value="1"/>
</dbReference>
<keyword evidence="2" id="KW-0677">Repeat</keyword>
<organism evidence="8 9">
    <name type="scientific">Branchiostoma belcheri</name>
    <name type="common">Amphioxus</name>
    <dbReference type="NCBI Taxonomy" id="7741"/>
    <lineage>
        <taxon>Eukaryota</taxon>
        <taxon>Metazoa</taxon>
        <taxon>Chordata</taxon>
        <taxon>Cephalochordata</taxon>
        <taxon>Leptocardii</taxon>
        <taxon>Amphioxiformes</taxon>
        <taxon>Branchiostomatidae</taxon>
        <taxon>Branchiostoma</taxon>
    </lineage>
</organism>
<evidence type="ECO:0000256" key="3">
    <source>
        <dbReference type="ARBA" id="ARBA00022741"/>
    </source>
</evidence>
<name>A0A6P4ZJH9_BRABE</name>
<evidence type="ECO:0000256" key="4">
    <source>
        <dbReference type="ARBA" id="ARBA00023134"/>
    </source>
</evidence>
<dbReference type="InterPro" id="IPR020859">
    <property type="entry name" value="ROC"/>
</dbReference>
<evidence type="ECO:0000256" key="1">
    <source>
        <dbReference type="ARBA" id="ARBA00006270"/>
    </source>
</evidence>
<keyword evidence="3" id="KW-0547">Nucleotide-binding</keyword>
<dbReference type="Pfam" id="PF08477">
    <property type="entry name" value="Roc"/>
    <property type="match status" value="1"/>
</dbReference>
<dbReference type="InterPro" id="IPR027417">
    <property type="entry name" value="P-loop_NTPase"/>
</dbReference>
<dbReference type="PRINTS" id="PR00449">
    <property type="entry name" value="RASTRNSFRMNG"/>
</dbReference>
<dbReference type="GeneID" id="109479406"/>
<dbReference type="InterPro" id="IPR011029">
    <property type="entry name" value="DEATH-like_dom_sf"/>
</dbReference>
<dbReference type="InterPro" id="IPR000488">
    <property type="entry name" value="Death_dom"/>
</dbReference>
<feature type="domain" description="Death" evidence="6">
    <location>
        <begin position="877"/>
        <end position="960"/>
    </location>
</feature>
<dbReference type="CDD" id="cd01671">
    <property type="entry name" value="CARD"/>
    <property type="match status" value="1"/>
</dbReference>
<feature type="compositionally biased region" description="Basic and acidic residues" evidence="5">
    <location>
        <begin position="288"/>
        <end position="300"/>
    </location>
</feature>
<dbReference type="CDD" id="cd01670">
    <property type="entry name" value="Death"/>
    <property type="match status" value="1"/>
</dbReference>
<accession>A0A6P4ZJH9</accession>
<feature type="domain" description="Roc" evidence="7">
    <location>
        <begin position="309"/>
        <end position="546"/>
    </location>
</feature>
<protein>
    <submittedName>
        <fullName evidence="9">Uncharacterized protein LOC109479406</fullName>
    </submittedName>
</protein>
<dbReference type="GO" id="GO:0007165">
    <property type="term" value="P:signal transduction"/>
    <property type="evidence" value="ECO:0007669"/>
    <property type="project" value="InterPro"/>
</dbReference>
<evidence type="ECO:0000313" key="9">
    <source>
        <dbReference type="RefSeq" id="XP_019636933.1"/>
    </source>
</evidence>
<feature type="region of interest" description="Disordered" evidence="5">
    <location>
        <begin position="269"/>
        <end position="309"/>
    </location>
</feature>
<dbReference type="GO" id="GO:0005525">
    <property type="term" value="F:GTP binding"/>
    <property type="evidence" value="ECO:0007669"/>
    <property type="project" value="UniProtKB-KW"/>
</dbReference>
<evidence type="ECO:0000259" key="6">
    <source>
        <dbReference type="PROSITE" id="PS50017"/>
    </source>
</evidence>
<keyword evidence="4" id="KW-0342">GTP-binding</keyword>
<dbReference type="PANTHER" id="PTHR24073">
    <property type="entry name" value="DRAB5-RELATED"/>
    <property type="match status" value="1"/>
</dbReference>
<evidence type="ECO:0000256" key="2">
    <source>
        <dbReference type="ARBA" id="ARBA00022737"/>
    </source>
</evidence>
<dbReference type="OrthoDB" id="44077at2759"/>
<evidence type="ECO:0000259" key="7">
    <source>
        <dbReference type="PROSITE" id="PS51424"/>
    </source>
</evidence>
<comment type="similarity">
    <text evidence="1">Belongs to the small GTPase superfamily. Rab family.</text>
</comment>
<proteinExistence type="inferred from homology"/>
<reference evidence="9" key="1">
    <citation type="submission" date="2025-08" db="UniProtKB">
        <authorList>
            <consortium name="RefSeq"/>
        </authorList>
    </citation>
    <scope>IDENTIFICATION</scope>
    <source>
        <tissue evidence="9">Gonad</tissue>
    </source>
</reference>
<dbReference type="PROSITE" id="PS50017">
    <property type="entry name" value="DEATH_DOMAIN"/>
    <property type="match status" value="1"/>
</dbReference>
<evidence type="ECO:0000313" key="8">
    <source>
        <dbReference type="Proteomes" id="UP000515135"/>
    </source>
</evidence>
<keyword evidence="8" id="KW-1185">Reference proteome</keyword>
<dbReference type="Gene3D" id="1.10.533.10">
    <property type="entry name" value="Death Domain, Fas"/>
    <property type="match status" value="2"/>
</dbReference>
<evidence type="ECO:0000256" key="5">
    <source>
        <dbReference type="SAM" id="MobiDB-lite"/>
    </source>
</evidence>
<dbReference type="KEGG" id="bbel:109479406"/>
<dbReference type="SUPFAM" id="SSF47986">
    <property type="entry name" value="DEATH domain"/>
    <property type="match status" value="1"/>
</dbReference>
<gene>
    <name evidence="9" type="primary">LOC109479406</name>
</gene>
<sequence length="1215" mass="137247">METGPSVVILSAAEDEAFIGALAEELVHLDFGYSLCKKDIFCYKVTGTPSDDNHTQLTSTLNLGSVKLVVPVISRHLLGGQSSLTVTLGLETAVRNNKPRYVIWLDQNSDDFRAFGTLVMRQYPMLEAPAKQVQRNSIDWAMPGCVTSRLKAIALNLRDALCRQTGELRLQCLRALTNTGEFLADNMNLKSLLKRLEHENQLRPADVKSINANMTPGRCLIDMLQKRKRQEPYDQLVNILEEDGQGFLVKEMEHCEQLAEKEYGIDRHQGSQYGQQSKRVGHVAQQNKDPHILTKQRDQPDSNTNLDDEQAQSKIMKTVFIGQAMAGKTSLWQSLSRHQPFFHIPVIDRTVGVRVDSFVIHDTENNCVEASIWDFAGQSTYHYVQRVLLTPQALHVLTVDMSRYKSEEFQEQIGTWLTSITSHVTNPAILVVGTKMDMLGDKDVEAACSLIERDIQVAEHSTQTKLREEILLCQMALDAADSGKDVPELFYGLSSQDILAKKESLEKLLDGRPKSLLNVQVIPVSNKTYQGIETLRTKMAEMVKDKNLFPSVQEMPTLWKKLSGLIKGRECTHLQVKDCQYLGASIGMRESDVLKALNHLHMTGQILFYSHIRGMEDMVFPDPTIILTLFKRIFRHDLPGYLDRIAKSLSEHARVQFTKDVMLFLKEGRATKSFLKNVLGDDNIPVFYKLLPLMQHFGLCFGSEIFPTELPAAQPDEIAHCWPEIVASGEEEVSVSIVYSQEPPLGLNETMVSRILSMEQTTCRLLARDTVIIHTEENSEGIMYRHFSTHEEIRIRGELEKAWQRAQVVVRLIDACRDEFPALYLKGSVESKRTARSLTIEAVRQCRTGDLLRMAMGHFKGLLPSVRSMDVVAKNFIDNRLYQVSKALGEGWMRLCQELGLDSSVLDNTPVVGPTQDAFQMLKVWRTRNDHGPLHQLLLLGKTLQTIGRLDQVAVVHEIYKEYWDILKVTPVRPGMTGGTHWSLSLPGEGKYLCTETGLGVVTPCPMHVTYTLASAESTSRLPIARFPWESTVEPVMQPACMLERDLRRNGLCVVFAPANFTRVFQLHVYIISNDVRIVKHLQELEREEGYSSWDPEPCVLKVGEKYHLKVTVRNETNINVLTRPEEGIPFVDTFQTGMYYKKFRVNVNATEHRKGQRSNLEFDLHLSTADHETVCNFNLTKVASGPGKRSPHDDHRGSGPLSTTDALNIEESEG</sequence>